<dbReference type="Proteomes" id="UP001254488">
    <property type="component" value="Unassembled WGS sequence"/>
</dbReference>
<keyword evidence="3" id="KW-1185">Reference proteome</keyword>
<evidence type="ECO:0000313" key="2">
    <source>
        <dbReference type="EMBL" id="MDT0555830.1"/>
    </source>
</evidence>
<feature type="signal peptide" evidence="1">
    <location>
        <begin position="1"/>
        <end position="23"/>
    </location>
</feature>
<gene>
    <name evidence="2" type="ORF">RM538_07440</name>
</gene>
<dbReference type="RefSeq" id="WP_311332782.1">
    <property type="nucleotide sequence ID" value="NZ_JAVRHZ010000003.1"/>
</dbReference>
<keyword evidence="1" id="KW-0732">Signal</keyword>
<proteinExistence type="predicted"/>
<protein>
    <submittedName>
        <fullName evidence="2">Uncharacterized protein</fullName>
    </submittedName>
</protein>
<feature type="chain" id="PRO_5047022479" evidence="1">
    <location>
        <begin position="24"/>
        <end position="116"/>
    </location>
</feature>
<comment type="caution">
    <text evidence="2">The sequence shown here is derived from an EMBL/GenBank/DDBJ whole genome shotgun (WGS) entry which is preliminary data.</text>
</comment>
<organism evidence="2 3">
    <name type="scientific">Patiriisocius hiemis</name>
    <dbReference type="NCBI Taxonomy" id="3075604"/>
    <lineage>
        <taxon>Bacteria</taxon>
        <taxon>Pseudomonadati</taxon>
        <taxon>Bacteroidota</taxon>
        <taxon>Flavobacteriia</taxon>
        <taxon>Flavobacteriales</taxon>
        <taxon>Flavobacteriaceae</taxon>
        <taxon>Patiriisocius</taxon>
    </lineage>
</organism>
<evidence type="ECO:0000256" key="1">
    <source>
        <dbReference type="SAM" id="SignalP"/>
    </source>
</evidence>
<name>A0ABU2YCB3_9FLAO</name>
<accession>A0ABU2YCB3</accession>
<dbReference type="EMBL" id="JAVRHZ010000003">
    <property type="protein sequence ID" value="MDT0555830.1"/>
    <property type="molecule type" value="Genomic_DNA"/>
</dbReference>
<reference evidence="2 3" key="1">
    <citation type="submission" date="2023-09" db="EMBL/GenBank/DDBJ databases">
        <authorList>
            <person name="Rey-Velasco X."/>
        </authorList>
    </citation>
    <scope>NUCLEOTIDE SEQUENCE [LARGE SCALE GENOMIC DNA]</scope>
    <source>
        <strain evidence="2 3">W242</strain>
    </source>
</reference>
<sequence>MKKIVTKIAFALFMLLGMQAVSAQSLSQNQDRPEVIAKKTVAELSQTLDLSGDQQRTLFRAYVSKISNYRKEVESKPSTNAGVTEAKKKIDATFKESVKKALTPEQYKKWLTLQDQ</sequence>
<evidence type="ECO:0000313" key="3">
    <source>
        <dbReference type="Proteomes" id="UP001254488"/>
    </source>
</evidence>